<feature type="compositionally biased region" description="Acidic residues" evidence="1">
    <location>
        <begin position="77"/>
        <end position="97"/>
    </location>
</feature>
<sequence length="144" mass="15888">MDIVDDDAISEDELEDEILLADGYRAANSYGTTPEEAREGESLDRQLAAERPDTPDTWVDDEWRDGPNPRAEQLVADGEDAAVETGGEDYTDPDAEETAVHIRGQDADQDAELGDATPKESLAEAEEYTDLDQSRDGGRHDDYR</sequence>
<proteinExistence type="predicted"/>
<dbReference type="EMBL" id="VLLL01000005">
    <property type="protein sequence ID" value="TWJ16093.1"/>
    <property type="molecule type" value="Genomic_DNA"/>
</dbReference>
<feature type="compositionally biased region" description="Basic and acidic residues" evidence="1">
    <location>
        <begin position="132"/>
        <end position="144"/>
    </location>
</feature>
<evidence type="ECO:0008006" key="4">
    <source>
        <dbReference type="Google" id="ProtNLM"/>
    </source>
</evidence>
<feature type="region of interest" description="Disordered" evidence="1">
    <location>
        <begin position="25"/>
        <end position="144"/>
    </location>
</feature>
<feature type="compositionally biased region" description="Basic and acidic residues" evidence="1">
    <location>
        <begin position="35"/>
        <end position="54"/>
    </location>
</feature>
<evidence type="ECO:0000256" key="1">
    <source>
        <dbReference type="SAM" id="MobiDB-lite"/>
    </source>
</evidence>
<accession>A0A562VDZ2</accession>
<keyword evidence="3" id="KW-1185">Reference proteome</keyword>
<evidence type="ECO:0000313" key="3">
    <source>
        <dbReference type="Proteomes" id="UP000321617"/>
    </source>
</evidence>
<dbReference type="AlphaFoldDB" id="A0A562VDZ2"/>
<gene>
    <name evidence="2" type="ORF">LX16_1815</name>
</gene>
<dbReference type="Proteomes" id="UP000321617">
    <property type="component" value="Unassembled WGS sequence"/>
</dbReference>
<organism evidence="2 3">
    <name type="scientific">Stackebrandtia albiflava</name>
    <dbReference type="NCBI Taxonomy" id="406432"/>
    <lineage>
        <taxon>Bacteria</taxon>
        <taxon>Bacillati</taxon>
        <taxon>Actinomycetota</taxon>
        <taxon>Actinomycetes</taxon>
        <taxon>Glycomycetales</taxon>
        <taxon>Glycomycetaceae</taxon>
        <taxon>Stackebrandtia</taxon>
    </lineage>
</organism>
<reference evidence="2 3" key="1">
    <citation type="journal article" date="2013" name="Stand. Genomic Sci.">
        <title>Genomic Encyclopedia of Type Strains, Phase I: The one thousand microbial genomes (KMG-I) project.</title>
        <authorList>
            <person name="Kyrpides N.C."/>
            <person name="Woyke T."/>
            <person name="Eisen J.A."/>
            <person name="Garrity G."/>
            <person name="Lilburn T.G."/>
            <person name="Beck B.J."/>
            <person name="Whitman W.B."/>
            <person name="Hugenholtz P."/>
            <person name="Klenk H.P."/>
        </authorList>
    </citation>
    <scope>NUCLEOTIDE SEQUENCE [LARGE SCALE GENOMIC DNA]</scope>
    <source>
        <strain evidence="2 3">DSM 45044</strain>
    </source>
</reference>
<comment type="caution">
    <text evidence="2">The sequence shown here is derived from an EMBL/GenBank/DDBJ whole genome shotgun (WGS) entry which is preliminary data.</text>
</comment>
<evidence type="ECO:0000313" key="2">
    <source>
        <dbReference type="EMBL" id="TWJ16093.1"/>
    </source>
</evidence>
<protein>
    <recommendedName>
        <fullName evidence="4">DUF5709 domain-containing protein</fullName>
    </recommendedName>
</protein>
<name>A0A562VDZ2_9ACTN</name>